<dbReference type="RefSeq" id="WP_390198232.1">
    <property type="nucleotide sequence ID" value="NZ_JBHMEP010000029.1"/>
</dbReference>
<evidence type="ECO:0000313" key="3">
    <source>
        <dbReference type="EMBL" id="MFB9137848.1"/>
    </source>
</evidence>
<comment type="caution">
    <text evidence="3">The sequence shown here is derived from an EMBL/GenBank/DDBJ whole genome shotgun (WGS) entry which is preliminary data.</text>
</comment>
<gene>
    <name evidence="3" type="ORF">ACFFUV_23140</name>
</gene>
<evidence type="ECO:0000259" key="2">
    <source>
        <dbReference type="PROSITE" id="PS51750"/>
    </source>
</evidence>
<feature type="domain" description="Bro-N" evidence="2">
    <location>
        <begin position="4"/>
        <end position="119"/>
    </location>
</feature>
<keyword evidence="4" id="KW-1185">Reference proteome</keyword>
<accession>A0ABV5HUB7</accession>
<keyword evidence="1" id="KW-0175">Coiled coil</keyword>
<dbReference type="InterPro" id="IPR003497">
    <property type="entry name" value="BRO_N_domain"/>
</dbReference>
<dbReference type="SMART" id="SM01040">
    <property type="entry name" value="Bro-N"/>
    <property type="match status" value="1"/>
</dbReference>
<feature type="coiled-coil region" evidence="1">
    <location>
        <begin position="134"/>
        <end position="170"/>
    </location>
</feature>
<sequence>MDDNLKLFENPDFGDVRVLLDEKSNPWFVGNDIARCLGYENLGNAVKRFVDDEDSIILASDCKSMGFKINPLINQAVREIKLINESGMYSLIMSSKMESAKKFKKWVTSEVLPSIRKTGSYSMPSKNELPSDYIEALEALLKSEKEKRALAEAKKAAEEAKRISDNIIKEQVPMVEFAKTAEIAQETDMLIREVREKLEAHGYDIAEKNLRILLEDNKFFAKTGKRWLLSQKDDRSWLRSLQVS</sequence>
<evidence type="ECO:0000256" key="1">
    <source>
        <dbReference type="SAM" id="Coils"/>
    </source>
</evidence>
<dbReference type="Proteomes" id="UP001589645">
    <property type="component" value="Unassembled WGS sequence"/>
</dbReference>
<evidence type="ECO:0000313" key="4">
    <source>
        <dbReference type="Proteomes" id="UP001589645"/>
    </source>
</evidence>
<protein>
    <submittedName>
        <fullName evidence="3">Bro-N domain-containing protein</fullName>
    </submittedName>
</protein>
<name>A0ABV5HUB7_9VIBR</name>
<dbReference type="Pfam" id="PF02498">
    <property type="entry name" value="Bro-N"/>
    <property type="match status" value="1"/>
</dbReference>
<reference evidence="3 4" key="1">
    <citation type="submission" date="2024-09" db="EMBL/GenBank/DDBJ databases">
        <authorList>
            <person name="Sun Q."/>
            <person name="Mori K."/>
        </authorList>
    </citation>
    <scope>NUCLEOTIDE SEQUENCE [LARGE SCALE GENOMIC DNA]</scope>
    <source>
        <strain evidence="3 4">CECT 8064</strain>
    </source>
</reference>
<dbReference type="EMBL" id="JBHMEP010000029">
    <property type="protein sequence ID" value="MFB9137848.1"/>
    <property type="molecule type" value="Genomic_DNA"/>
</dbReference>
<dbReference type="PANTHER" id="PTHR36180">
    <property type="entry name" value="DNA-BINDING PROTEIN-RELATED-RELATED"/>
    <property type="match status" value="1"/>
</dbReference>
<dbReference type="PROSITE" id="PS51750">
    <property type="entry name" value="BRO_N"/>
    <property type="match status" value="1"/>
</dbReference>
<proteinExistence type="predicted"/>
<organism evidence="3 4">
    <name type="scientific">Vibrio olivae</name>
    <dbReference type="NCBI Taxonomy" id="1243002"/>
    <lineage>
        <taxon>Bacteria</taxon>
        <taxon>Pseudomonadati</taxon>
        <taxon>Pseudomonadota</taxon>
        <taxon>Gammaproteobacteria</taxon>
        <taxon>Vibrionales</taxon>
        <taxon>Vibrionaceae</taxon>
        <taxon>Vibrio</taxon>
    </lineage>
</organism>
<dbReference type="PANTHER" id="PTHR36180:SF2">
    <property type="entry name" value="BRO FAMILY PROTEIN"/>
    <property type="match status" value="1"/>
</dbReference>